<dbReference type="VEuPathDB" id="FungiDB:YALI0_E11011g"/>
<proteinExistence type="inferred from homology"/>
<dbReference type="GO" id="GO:0032981">
    <property type="term" value="P:mitochondrial respiratory chain complex I assembly"/>
    <property type="evidence" value="ECO:0007669"/>
    <property type="project" value="InterPro"/>
</dbReference>
<reference evidence="6 8" key="2">
    <citation type="submission" date="2018-07" db="EMBL/GenBank/DDBJ databases">
        <title>Draft Genome Assemblies for Five Robust Yarrowia lipolytica Strains Exhibiting High Lipid Production and Pentose Sugar Utilization and Sugar Alcohol Secretion from Undetoxified Lignocellulosic Biomass Hydrolysates.</title>
        <authorList>
            <consortium name="DOE Joint Genome Institute"/>
            <person name="Walker C."/>
            <person name="Ryu S."/>
            <person name="Na H."/>
            <person name="Zane M."/>
            <person name="LaButti K."/>
            <person name="Lipzen A."/>
            <person name="Haridas S."/>
            <person name="Barry K."/>
            <person name="Grigoriev I.V."/>
            <person name="Quarterman J."/>
            <person name="Slininger P."/>
            <person name="Dien B."/>
            <person name="Trinh C.T."/>
        </authorList>
    </citation>
    <scope>NUCLEOTIDE SEQUENCE [LARGE SCALE GENOMIC DNA]</scope>
    <source>
        <strain evidence="6 8">YB392</strain>
    </source>
</reference>
<evidence type="ECO:0000313" key="8">
    <source>
        <dbReference type="Proteomes" id="UP000256601"/>
    </source>
</evidence>
<dbReference type="VEuPathDB" id="FungiDB:YALI1_E13818g"/>
<comment type="subcellular location">
    <subcellularLocation>
        <location evidence="1">Mitochondrion</location>
    </subcellularLocation>
</comment>
<dbReference type="CDD" id="cd05125">
    <property type="entry name" value="Mth938_2P1-like"/>
    <property type="match status" value="1"/>
</dbReference>
<dbReference type="OrthoDB" id="20681at2759"/>
<dbReference type="eggNOG" id="KOG3363">
    <property type="taxonomic scope" value="Eukaryota"/>
</dbReference>
<dbReference type="OMA" id="INIIDDW"/>
<dbReference type="InterPro" id="IPR007523">
    <property type="entry name" value="NDUFAF3/AAMDC"/>
</dbReference>
<dbReference type="Proteomes" id="UP000182444">
    <property type="component" value="Chromosome 1E"/>
</dbReference>
<name>A0A1D8NHZ4_YARLL</name>
<dbReference type="Gene3D" id="3.40.1230.10">
    <property type="entry name" value="MTH938-like"/>
    <property type="match status" value="1"/>
</dbReference>
<dbReference type="SUPFAM" id="SSF64076">
    <property type="entry name" value="MTH938-like"/>
    <property type="match status" value="1"/>
</dbReference>
<dbReference type="EMBL" id="CP017557">
    <property type="protein sequence ID" value="AOW05259.1"/>
    <property type="molecule type" value="Genomic_DNA"/>
</dbReference>
<dbReference type="Pfam" id="PF04430">
    <property type="entry name" value="DUF498"/>
    <property type="match status" value="1"/>
</dbReference>
<evidence type="ECO:0000256" key="4">
    <source>
        <dbReference type="ARBA" id="ARBA00049984"/>
    </source>
</evidence>
<dbReference type="InterPro" id="IPR036748">
    <property type="entry name" value="MTH938-like_sf"/>
</dbReference>
<keyword evidence="3" id="KW-0496">Mitochondrion</keyword>
<dbReference type="Proteomes" id="UP000256601">
    <property type="component" value="Unassembled WGS sequence"/>
</dbReference>
<dbReference type="RefSeq" id="XP_503803.1">
    <property type="nucleotide sequence ID" value="XM_503803.1"/>
</dbReference>
<dbReference type="KEGG" id="yli:2912735"/>
<sequence>MLRTRAVGILSRSIHTSRVCAKNVKLENPWFKGEGPMERTKRKLENTAARPGGALAEYDLYGDLETAHNNVEAVLSNGFVFKDDKVLKSKSPSGKKPVGAILMGLSEVLAWNLTPECVKGLDTGLVEIDPAALGVFEVVYPRPELLIFGLGKKSRVLSPKTRNYLNSLGISVEISDSANGAKNFDLLATERPGLVAAALFPPDL</sequence>
<evidence type="ECO:0000313" key="7">
    <source>
        <dbReference type="Proteomes" id="UP000182444"/>
    </source>
</evidence>
<gene>
    <name evidence="6" type="ORF">B0I71DRAFT_136657</name>
    <name evidence="5" type="ORF">YALI1_E13818g</name>
</gene>
<accession>A0A1D8NHZ4</accession>
<organism evidence="5 7">
    <name type="scientific">Yarrowia lipolytica</name>
    <name type="common">Candida lipolytica</name>
    <dbReference type="NCBI Taxonomy" id="4952"/>
    <lineage>
        <taxon>Eukaryota</taxon>
        <taxon>Fungi</taxon>
        <taxon>Dikarya</taxon>
        <taxon>Ascomycota</taxon>
        <taxon>Saccharomycotina</taxon>
        <taxon>Dipodascomycetes</taxon>
        <taxon>Dipodascales</taxon>
        <taxon>Dipodascales incertae sedis</taxon>
        <taxon>Yarrowia</taxon>
    </lineage>
</organism>
<dbReference type="PANTHER" id="PTHR21192">
    <property type="entry name" value="NUCLEAR PROTEIN E3-3"/>
    <property type="match status" value="1"/>
</dbReference>
<evidence type="ECO:0000256" key="1">
    <source>
        <dbReference type="ARBA" id="ARBA00004173"/>
    </source>
</evidence>
<dbReference type="GeneID" id="2912735"/>
<evidence type="ECO:0000313" key="5">
    <source>
        <dbReference type="EMBL" id="AOW05259.1"/>
    </source>
</evidence>
<dbReference type="AlphaFoldDB" id="A0A1D8NHZ4"/>
<evidence type="ECO:0000313" key="6">
    <source>
        <dbReference type="EMBL" id="RDW23018.1"/>
    </source>
</evidence>
<evidence type="ECO:0000256" key="3">
    <source>
        <dbReference type="ARBA" id="ARBA00023128"/>
    </source>
</evidence>
<reference evidence="5 7" key="1">
    <citation type="journal article" date="2016" name="PLoS ONE">
        <title>Sequence Assembly of Yarrowia lipolytica Strain W29/CLIB89 Shows Transposable Element Diversity.</title>
        <authorList>
            <person name="Magnan C."/>
            <person name="Yu J."/>
            <person name="Chang I."/>
            <person name="Jahn E."/>
            <person name="Kanomata Y."/>
            <person name="Wu J."/>
            <person name="Zeller M."/>
            <person name="Oakes M."/>
            <person name="Baldi P."/>
            <person name="Sandmeyer S."/>
        </authorList>
    </citation>
    <scope>NUCLEOTIDE SEQUENCE [LARGE SCALE GENOMIC DNA]</scope>
    <source>
        <strain evidence="5">CLIB89</strain>
        <strain evidence="7">CLIB89(W29)</strain>
    </source>
</reference>
<dbReference type="EMBL" id="KZ859123">
    <property type="protein sequence ID" value="RDW23018.1"/>
    <property type="molecule type" value="Genomic_DNA"/>
</dbReference>
<comment type="similarity">
    <text evidence="4">Belongs to the NDUFAF3 family.</text>
</comment>
<evidence type="ECO:0000256" key="2">
    <source>
        <dbReference type="ARBA" id="ARBA00021776"/>
    </source>
</evidence>
<protein>
    <recommendedName>
        <fullName evidence="2">NADH dehydrogenase [ubiquinone] 1 alpha subcomplex assembly factor 3</fullName>
    </recommendedName>
</protein>
<dbReference type="GO" id="GO:0005743">
    <property type="term" value="C:mitochondrial inner membrane"/>
    <property type="evidence" value="ECO:0007669"/>
    <property type="project" value="TreeGrafter"/>
</dbReference>
<dbReference type="InterPro" id="IPR034095">
    <property type="entry name" value="NDUF3"/>
</dbReference>
<dbReference type="PANTHER" id="PTHR21192:SF2">
    <property type="entry name" value="NADH DEHYDROGENASE [UBIQUINONE] 1 ALPHA SUBCOMPLEX ASSEMBLY FACTOR 3"/>
    <property type="match status" value="1"/>
</dbReference>